<dbReference type="PROSITE" id="PS50076">
    <property type="entry name" value="DNAJ_2"/>
    <property type="match status" value="1"/>
</dbReference>
<feature type="compositionally biased region" description="Basic and acidic residues" evidence="1">
    <location>
        <begin position="421"/>
        <end position="431"/>
    </location>
</feature>
<dbReference type="CDD" id="cd06257">
    <property type="entry name" value="DnaJ"/>
    <property type="match status" value="1"/>
</dbReference>
<keyword evidence="5" id="KW-1185">Reference proteome</keyword>
<dbReference type="GO" id="GO:0035556">
    <property type="term" value="P:intracellular signal transduction"/>
    <property type="evidence" value="ECO:0007669"/>
    <property type="project" value="InterPro"/>
</dbReference>
<proteinExistence type="predicted"/>
<dbReference type="EMBL" id="CP136897">
    <property type="protein sequence ID" value="WOL17829.1"/>
    <property type="molecule type" value="Genomic_DNA"/>
</dbReference>
<dbReference type="InterPro" id="IPR001711">
    <property type="entry name" value="PLipase_C_Pinositol-sp_Y"/>
</dbReference>
<feature type="compositionally biased region" description="Basic and acidic residues" evidence="1">
    <location>
        <begin position="708"/>
        <end position="718"/>
    </location>
</feature>
<dbReference type="PROSITE" id="PS50008">
    <property type="entry name" value="PIPLC_Y_DOMAIN"/>
    <property type="match status" value="1"/>
</dbReference>
<evidence type="ECO:0008006" key="6">
    <source>
        <dbReference type="Google" id="ProtNLM"/>
    </source>
</evidence>
<feature type="compositionally biased region" description="Basic and acidic residues" evidence="1">
    <location>
        <begin position="367"/>
        <end position="388"/>
    </location>
</feature>
<feature type="domain" description="J" evidence="3">
    <location>
        <begin position="66"/>
        <end position="130"/>
    </location>
</feature>
<dbReference type="SUPFAM" id="SSF46565">
    <property type="entry name" value="Chaperone J-domain"/>
    <property type="match status" value="1"/>
</dbReference>
<dbReference type="InterPro" id="IPR001623">
    <property type="entry name" value="DnaJ_domain"/>
</dbReference>
<dbReference type="Gene3D" id="1.10.287.110">
    <property type="entry name" value="DnaJ domain"/>
    <property type="match status" value="1"/>
</dbReference>
<dbReference type="InterPro" id="IPR024593">
    <property type="entry name" value="DUF3444"/>
</dbReference>
<evidence type="ECO:0000259" key="2">
    <source>
        <dbReference type="PROSITE" id="PS50008"/>
    </source>
</evidence>
<feature type="region of interest" description="Disordered" evidence="1">
    <location>
        <begin position="134"/>
        <end position="162"/>
    </location>
</feature>
<reference evidence="4 5" key="1">
    <citation type="submission" date="2023-10" db="EMBL/GenBank/DDBJ databases">
        <title>Chromosome-scale genome assembly provides insights into flower coloration mechanisms of Canna indica.</title>
        <authorList>
            <person name="Li C."/>
        </authorList>
    </citation>
    <scope>NUCLEOTIDE SEQUENCE [LARGE SCALE GENOMIC DNA]</scope>
    <source>
        <tissue evidence="4">Flower</tissue>
    </source>
</reference>
<dbReference type="PRINTS" id="PR00625">
    <property type="entry name" value="JDOMAIN"/>
</dbReference>
<dbReference type="Pfam" id="PF00226">
    <property type="entry name" value="DnaJ"/>
    <property type="match status" value="1"/>
</dbReference>
<feature type="region of interest" description="Disordered" evidence="1">
    <location>
        <begin position="289"/>
        <end position="432"/>
    </location>
</feature>
<dbReference type="AlphaFoldDB" id="A0AAQ3L041"/>
<dbReference type="GO" id="GO:0006629">
    <property type="term" value="P:lipid metabolic process"/>
    <property type="evidence" value="ECO:0007669"/>
    <property type="project" value="InterPro"/>
</dbReference>
<dbReference type="SMART" id="SM00271">
    <property type="entry name" value="DnaJ"/>
    <property type="match status" value="1"/>
</dbReference>
<accession>A0AAQ3L041</accession>
<evidence type="ECO:0000313" key="4">
    <source>
        <dbReference type="EMBL" id="WOL17829.1"/>
    </source>
</evidence>
<evidence type="ECO:0000259" key="3">
    <source>
        <dbReference type="PROSITE" id="PS50076"/>
    </source>
</evidence>
<dbReference type="GO" id="GO:0005783">
    <property type="term" value="C:endoplasmic reticulum"/>
    <property type="evidence" value="ECO:0007669"/>
    <property type="project" value="UniProtKB-ARBA"/>
</dbReference>
<feature type="domain" description="PI-PLC Y-box" evidence="2">
    <location>
        <begin position="782"/>
        <end position="877"/>
    </location>
</feature>
<protein>
    <recommendedName>
        <fullName evidence="6">J domain-containing protein</fullName>
    </recommendedName>
</protein>
<dbReference type="GO" id="GO:0004435">
    <property type="term" value="F:phosphatidylinositol-4,5-bisphosphate phospholipase C activity"/>
    <property type="evidence" value="ECO:0007669"/>
    <property type="project" value="InterPro"/>
</dbReference>
<evidence type="ECO:0000313" key="5">
    <source>
        <dbReference type="Proteomes" id="UP001327560"/>
    </source>
</evidence>
<dbReference type="Proteomes" id="UP001327560">
    <property type="component" value="Chromosome 8"/>
</dbReference>
<feature type="compositionally biased region" description="Basic and acidic residues" evidence="1">
    <location>
        <begin position="396"/>
        <end position="409"/>
    </location>
</feature>
<dbReference type="Pfam" id="PF11926">
    <property type="entry name" value="DUF3444"/>
    <property type="match status" value="2"/>
</dbReference>
<feature type="compositionally biased region" description="Polar residues" evidence="1">
    <location>
        <begin position="138"/>
        <end position="148"/>
    </location>
</feature>
<evidence type="ECO:0000256" key="1">
    <source>
        <dbReference type="SAM" id="MobiDB-lite"/>
    </source>
</evidence>
<dbReference type="PANTHER" id="PTHR47374:SF6">
    <property type="entry name" value="ENDOSOME ANTIGEN-LIKE PROTEIN, PUTATIVE (DUF3444)-RELATED"/>
    <property type="match status" value="1"/>
</dbReference>
<gene>
    <name evidence="4" type="ORF">Cni_G26622</name>
</gene>
<name>A0AAQ3L041_9LILI</name>
<sequence>MDCNKEEAFRAREIAEKKMQNKDFTRAQKIAQKAQRLFPELENISQILTVCEVHCSANFKINGQIDWYGILQVEPTADESSIRKQYRKLALLLHPDKNHFPGAEAAFKLIGEAHKILSDQSKRHIYDMRRNATIKRAPSNQSAPQMGKSSVDGRNFDHQQQQPSQFASSPTFWTICPICCIRYQYYWNLLNKTVYCQNCLKPFVAYNLNAKFVPSGVNLGQSMNNFENLYQQVPPQQTNNVSWQSQSGSVGGRPNIHFEHGGRSANVATNDKVGAGNGVKFETVNPVEMNRGEHIAKPPSANVSSRKVHVESRDSVTTGAKKKNAPQAKHLSPSSISRKSAKIKQKNKYNEKSENDADDFINPHKKMRDESLGGSDEHETGPDADYKSRTNSTLSSDDRIESSHKENIPAEKNVQNPVVRENSEMGSKSRVDYVSNNSPELHTYTYPDTEFFDFENLRHVSEFAVDQIWAVYDNLDGMPRYYARIRYIHFPSFKLRFTWLEHNPLNEAEISWSNADLPVGCGNYILGSSQVTEDRLMFSHIIPCERGKRRRSYSIYPRKGEVWALFKDWNINWSSDAENRLFDYEVVEVLSDFAAETGICVLPLVRIEGSVSLFMETKEKQYVIPPDEVLRFSHNIPSYRLTGTENEGIPPGCIELDPASLPAKFSESFPSINLKEFSHLNSTVDEDKPGISRVQEMENKISQNLFPKDVKSVSDSKQHHGSKNQHSDAWRNSQYDSEQFEVRISQKDYLDAMDTCDENEKLSSMASLSPLVYECPEAKFHNFDEGKSIQNVQKGQIWALYIEEDKYPRYYALVQEVDLVDISVHISWLEACPVFEEEVGWMQESMPITCGTFKAEEHLIVEQFDMFSHLVQPKFARRNRYVILPNCGEIWALYKNWTVGWSYSDLENCEYDVVEICECADVSMKVRLLKKVNGYRAVFKPEIEGKSVTMEIPIDEYTRFSHKVSAFPLTNERGGKLRGFWELDAAFVPETLLLSNSV</sequence>
<feature type="region of interest" description="Disordered" evidence="1">
    <location>
        <begin position="708"/>
        <end position="732"/>
    </location>
</feature>
<organism evidence="4 5">
    <name type="scientific">Canna indica</name>
    <name type="common">Indian-shot</name>
    <dbReference type="NCBI Taxonomy" id="4628"/>
    <lineage>
        <taxon>Eukaryota</taxon>
        <taxon>Viridiplantae</taxon>
        <taxon>Streptophyta</taxon>
        <taxon>Embryophyta</taxon>
        <taxon>Tracheophyta</taxon>
        <taxon>Spermatophyta</taxon>
        <taxon>Magnoliopsida</taxon>
        <taxon>Liliopsida</taxon>
        <taxon>Zingiberales</taxon>
        <taxon>Cannaceae</taxon>
        <taxon>Canna</taxon>
    </lineage>
</organism>
<dbReference type="InterPro" id="IPR036869">
    <property type="entry name" value="J_dom_sf"/>
</dbReference>
<dbReference type="PANTHER" id="PTHR47374">
    <property type="entry name" value="ENDOSOME ANTIGEN-LIKE PROTEIN, PUTATIVE (DUF3444)-RELATED"/>
    <property type="match status" value="1"/>
</dbReference>